<keyword evidence="2" id="KW-0732">Signal</keyword>
<evidence type="ECO:0000256" key="1">
    <source>
        <dbReference type="SAM" id="MobiDB-lite"/>
    </source>
</evidence>
<name>A0A328YQN6_9BURK</name>
<evidence type="ECO:0000259" key="3">
    <source>
        <dbReference type="Pfam" id="PF00345"/>
    </source>
</evidence>
<dbReference type="InterPro" id="IPR008962">
    <property type="entry name" value="PapD-like_sf"/>
</dbReference>
<evidence type="ECO:0000313" key="5">
    <source>
        <dbReference type="Proteomes" id="UP000248856"/>
    </source>
</evidence>
<protein>
    <submittedName>
        <fullName evidence="4">Fimbrial chaperone protein</fullName>
    </submittedName>
</protein>
<feature type="region of interest" description="Disordered" evidence="1">
    <location>
        <begin position="270"/>
        <end position="292"/>
    </location>
</feature>
<feature type="signal peptide" evidence="2">
    <location>
        <begin position="1"/>
        <end position="44"/>
    </location>
</feature>
<dbReference type="PANTHER" id="PTHR30251:SF4">
    <property type="entry name" value="SLR1668 PROTEIN"/>
    <property type="match status" value="1"/>
</dbReference>
<keyword evidence="5" id="KW-1185">Reference proteome</keyword>
<dbReference type="InterPro" id="IPR050643">
    <property type="entry name" value="Periplasmic_pilus_chap"/>
</dbReference>
<comment type="caution">
    <text evidence="4">The sequence shown here is derived from an EMBL/GenBank/DDBJ whole genome shotgun (WGS) entry which is preliminary data.</text>
</comment>
<feature type="chain" id="PRO_5016342125" evidence="2">
    <location>
        <begin position="45"/>
        <end position="292"/>
    </location>
</feature>
<dbReference type="Proteomes" id="UP000248856">
    <property type="component" value="Unassembled WGS sequence"/>
</dbReference>
<dbReference type="SUPFAM" id="SSF49354">
    <property type="entry name" value="PapD-like"/>
    <property type="match status" value="1"/>
</dbReference>
<dbReference type="GO" id="GO:0071555">
    <property type="term" value="P:cell wall organization"/>
    <property type="evidence" value="ECO:0007669"/>
    <property type="project" value="InterPro"/>
</dbReference>
<dbReference type="AlphaFoldDB" id="A0A328YQN6"/>
<proteinExistence type="predicted"/>
<feature type="domain" description="Pili assembly chaperone N-terminal" evidence="3">
    <location>
        <begin position="57"/>
        <end position="176"/>
    </location>
</feature>
<reference evidence="4 5" key="1">
    <citation type="submission" date="2018-06" db="EMBL/GenBank/DDBJ databases">
        <title>Genomic Encyclopedia of Archaeal and Bacterial Type Strains, Phase II (KMG-II): from individual species to whole genera.</title>
        <authorList>
            <person name="Goeker M."/>
        </authorList>
    </citation>
    <scope>NUCLEOTIDE SEQUENCE [LARGE SCALE GENOMIC DNA]</scope>
    <source>
        <strain evidence="4 5">CFPB 3232</strain>
    </source>
</reference>
<sequence length="292" mass="31281">MVSMARHTPSSPTRPCLPLRSRANALALAFTLAVLSALPGTARAAAPLMIWPVDPVIAGEQRAVALWVENRGGEPVSLQARVFAWRQENGDDQFTTQQAVVASPPISHIPPGERQMVRLIATHPVPPGQEQAYRVLIDELPPPAPELPAGTPPPVVRPSTHLGVRLQIRYAIPLFVYAPGTLGPRMPSTHTGLLPSLGVGASLEPSLQWDVERGGDGTHYLVVHNTGPGHARLTAVRWHADGREGATINPGLMGYVLPHSQRRWELPQAPLPGHGLQATVNGRAAPLPRATQ</sequence>
<gene>
    <name evidence="4" type="ORF">AX018_105812</name>
</gene>
<organism evidence="4 5">
    <name type="scientific">Paracidovorax anthurii</name>
    <dbReference type="NCBI Taxonomy" id="78229"/>
    <lineage>
        <taxon>Bacteria</taxon>
        <taxon>Pseudomonadati</taxon>
        <taxon>Pseudomonadota</taxon>
        <taxon>Betaproteobacteria</taxon>
        <taxon>Burkholderiales</taxon>
        <taxon>Comamonadaceae</taxon>
        <taxon>Paracidovorax</taxon>
    </lineage>
</organism>
<evidence type="ECO:0000313" key="4">
    <source>
        <dbReference type="EMBL" id="RAR75970.1"/>
    </source>
</evidence>
<dbReference type="PANTHER" id="PTHR30251">
    <property type="entry name" value="PILUS ASSEMBLY CHAPERONE"/>
    <property type="match status" value="1"/>
</dbReference>
<accession>A0A328YQN6</accession>
<dbReference type="Gene3D" id="2.60.40.10">
    <property type="entry name" value="Immunoglobulins"/>
    <property type="match status" value="1"/>
</dbReference>
<dbReference type="InterPro" id="IPR013783">
    <property type="entry name" value="Ig-like_fold"/>
</dbReference>
<dbReference type="Pfam" id="PF00345">
    <property type="entry name" value="PapD_N"/>
    <property type="match status" value="1"/>
</dbReference>
<dbReference type="InterPro" id="IPR016147">
    <property type="entry name" value="Pili_assmbl_chaperone_N"/>
</dbReference>
<evidence type="ECO:0000256" key="2">
    <source>
        <dbReference type="SAM" id="SignalP"/>
    </source>
</evidence>
<dbReference type="EMBL" id="QLTA01000058">
    <property type="protein sequence ID" value="RAR75970.1"/>
    <property type="molecule type" value="Genomic_DNA"/>
</dbReference>
<dbReference type="GO" id="GO:0030288">
    <property type="term" value="C:outer membrane-bounded periplasmic space"/>
    <property type="evidence" value="ECO:0007669"/>
    <property type="project" value="InterPro"/>
</dbReference>